<protein>
    <recommendedName>
        <fullName evidence="4">ShKT domain-containing protein</fullName>
    </recommendedName>
</protein>
<organism evidence="5 6">
    <name type="scientific">Caenorhabditis angaria</name>
    <dbReference type="NCBI Taxonomy" id="860376"/>
    <lineage>
        <taxon>Eukaryota</taxon>
        <taxon>Metazoa</taxon>
        <taxon>Ecdysozoa</taxon>
        <taxon>Nematoda</taxon>
        <taxon>Chromadorea</taxon>
        <taxon>Rhabditida</taxon>
        <taxon>Rhabditina</taxon>
        <taxon>Rhabditomorpha</taxon>
        <taxon>Rhabditoidea</taxon>
        <taxon>Rhabditidae</taxon>
        <taxon>Peloderinae</taxon>
        <taxon>Caenorhabditis</taxon>
    </lineage>
</organism>
<dbReference type="OrthoDB" id="5873766at2759"/>
<accession>A0A9P1N5M0</accession>
<sequence length="181" mass="19672">MNFSNFGQVLLVFSCLVFSILADTTTVSGYICQNGKSSIIQCKSGFLGRKSCDNSILICEGGKYCCEPTSSTKRGVTKPYSSTTSSSFSINSSTISSSSSSSSSNSSCSKCSTTIRNDCFRSLHILENLTIPTTSCQICEGCCGDAFPDKCKIWKNKQFCDMEWYSRDKKLILCGKTCGFC</sequence>
<feature type="compositionally biased region" description="Low complexity" evidence="2">
    <location>
        <begin position="81"/>
        <end position="108"/>
    </location>
</feature>
<name>A0A9P1N5M0_9PELO</name>
<gene>
    <name evidence="5" type="ORF">CAMP_LOCUS11523</name>
</gene>
<proteinExistence type="predicted"/>
<keyword evidence="6" id="KW-1185">Reference proteome</keyword>
<comment type="caution">
    <text evidence="1">Lacks conserved residue(s) required for the propagation of feature annotation.</text>
</comment>
<dbReference type="AlphaFoldDB" id="A0A9P1N5M0"/>
<reference evidence="5" key="1">
    <citation type="submission" date="2022-11" db="EMBL/GenBank/DDBJ databases">
        <authorList>
            <person name="Kikuchi T."/>
        </authorList>
    </citation>
    <scope>NUCLEOTIDE SEQUENCE</scope>
    <source>
        <strain evidence="5">PS1010</strain>
    </source>
</reference>
<feature type="chain" id="PRO_5040365617" description="ShKT domain-containing protein" evidence="3">
    <location>
        <begin position="23"/>
        <end position="181"/>
    </location>
</feature>
<dbReference type="EMBL" id="CANHGI010000004">
    <property type="protein sequence ID" value="CAI5448886.1"/>
    <property type="molecule type" value="Genomic_DNA"/>
</dbReference>
<evidence type="ECO:0000256" key="1">
    <source>
        <dbReference type="PROSITE-ProRule" id="PRU01005"/>
    </source>
</evidence>
<evidence type="ECO:0000259" key="4">
    <source>
        <dbReference type="PROSITE" id="PS51670"/>
    </source>
</evidence>
<dbReference type="InterPro" id="IPR003582">
    <property type="entry name" value="ShKT_dom"/>
</dbReference>
<keyword evidence="3" id="KW-0732">Signal</keyword>
<evidence type="ECO:0000256" key="2">
    <source>
        <dbReference type="SAM" id="MobiDB-lite"/>
    </source>
</evidence>
<evidence type="ECO:0000256" key="3">
    <source>
        <dbReference type="SAM" id="SignalP"/>
    </source>
</evidence>
<evidence type="ECO:0000313" key="6">
    <source>
        <dbReference type="Proteomes" id="UP001152747"/>
    </source>
</evidence>
<comment type="caution">
    <text evidence="5">The sequence shown here is derived from an EMBL/GenBank/DDBJ whole genome shotgun (WGS) entry which is preliminary data.</text>
</comment>
<feature type="signal peptide" evidence="3">
    <location>
        <begin position="1"/>
        <end position="22"/>
    </location>
</feature>
<evidence type="ECO:0000313" key="5">
    <source>
        <dbReference type="EMBL" id="CAI5448886.1"/>
    </source>
</evidence>
<feature type="domain" description="ShKT" evidence="4">
    <location>
        <begin position="143"/>
        <end position="181"/>
    </location>
</feature>
<dbReference type="Proteomes" id="UP001152747">
    <property type="component" value="Unassembled WGS sequence"/>
</dbReference>
<feature type="region of interest" description="Disordered" evidence="2">
    <location>
        <begin position="70"/>
        <end position="108"/>
    </location>
</feature>
<dbReference type="PROSITE" id="PS51670">
    <property type="entry name" value="SHKT"/>
    <property type="match status" value="1"/>
</dbReference>